<dbReference type="KEGG" id="ahm:TL08_13475"/>
<dbReference type="AlphaFoldDB" id="A0AAC9MYI4"/>
<gene>
    <name evidence="2" type="ORF">TL08_13475</name>
</gene>
<feature type="region of interest" description="Disordered" evidence="1">
    <location>
        <begin position="1"/>
        <end position="26"/>
    </location>
</feature>
<organism evidence="2 3">
    <name type="scientific">Actinoalloteichus hymeniacidonis</name>
    <dbReference type="NCBI Taxonomy" id="340345"/>
    <lineage>
        <taxon>Bacteria</taxon>
        <taxon>Bacillati</taxon>
        <taxon>Actinomycetota</taxon>
        <taxon>Actinomycetes</taxon>
        <taxon>Pseudonocardiales</taxon>
        <taxon>Pseudonocardiaceae</taxon>
        <taxon>Actinoalloteichus</taxon>
    </lineage>
</organism>
<evidence type="ECO:0000256" key="1">
    <source>
        <dbReference type="SAM" id="MobiDB-lite"/>
    </source>
</evidence>
<feature type="compositionally biased region" description="Basic and acidic residues" evidence="1">
    <location>
        <begin position="54"/>
        <end position="71"/>
    </location>
</feature>
<keyword evidence="3" id="KW-1185">Reference proteome</keyword>
<dbReference type="Proteomes" id="UP000095210">
    <property type="component" value="Chromosome"/>
</dbReference>
<sequence>MSSGIESVGLLQQLCPRRRGPPVVGQPRVIQGVEQRQAVARIGEHGHGNGMAPLDDRGSRDREAESVEPRYETAAMAACAR</sequence>
<name>A0AAC9MYI4_9PSEU</name>
<reference evidence="3" key="1">
    <citation type="submission" date="2016-03" db="EMBL/GenBank/DDBJ databases">
        <title>Complete genome sequence of the type strain Actinoalloteichus hymeniacidonis DSM 45092.</title>
        <authorList>
            <person name="Schaffert L."/>
            <person name="Albersmeier A."/>
            <person name="Winkler A."/>
            <person name="Kalinowski J."/>
            <person name="Zotchev S."/>
            <person name="Ruckert C."/>
        </authorList>
    </citation>
    <scope>NUCLEOTIDE SEQUENCE [LARGE SCALE GENOMIC DNA]</scope>
    <source>
        <strain evidence="3">HPA177(T) (DSM 45092(T))</strain>
    </source>
</reference>
<proteinExistence type="predicted"/>
<protein>
    <submittedName>
        <fullName evidence="2">Uncharacterized protein</fullName>
    </submittedName>
</protein>
<accession>A0AAC9MYI4</accession>
<evidence type="ECO:0000313" key="3">
    <source>
        <dbReference type="Proteomes" id="UP000095210"/>
    </source>
</evidence>
<dbReference type="EMBL" id="CP014859">
    <property type="protein sequence ID" value="AOS63509.1"/>
    <property type="molecule type" value="Genomic_DNA"/>
</dbReference>
<evidence type="ECO:0000313" key="2">
    <source>
        <dbReference type="EMBL" id="AOS63509.1"/>
    </source>
</evidence>
<feature type="region of interest" description="Disordered" evidence="1">
    <location>
        <begin position="41"/>
        <end position="81"/>
    </location>
</feature>